<organism evidence="7 8">
    <name type="scientific">Methylobrevis pamukkalensis</name>
    <dbReference type="NCBI Taxonomy" id="1439726"/>
    <lineage>
        <taxon>Bacteria</taxon>
        <taxon>Pseudomonadati</taxon>
        <taxon>Pseudomonadota</taxon>
        <taxon>Alphaproteobacteria</taxon>
        <taxon>Hyphomicrobiales</taxon>
        <taxon>Pleomorphomonadaceae</taxon>
        <taxon>Methylobrevis</taxon>
    </lineage>
</organism>
<sequence>MNFSSDNWAGASPKVSAALERIGGGYNPAYGNDDRTQRVSDWFCEIFEREVAVFFVGTGSAANSLALAAMMRPGGLVFCHRQSHINVDECGAPEFFTGGGKLVPLPGAAGKLDAATLARALGRFDPPSVHSGRPVAVSITQSTEAGTVYTPAEIRAIADVAHGAGLQLHMDGARFANALASLNVAAADITWRAGVDVLSFGATKNGCWCAEAVVFFDRSEVGDFEYLRKRSGQLFSKSAFVAAQFEGYFEQGHWLDNAVHANHMAERIGRVVAETPGARLAFPVEANEVFAIWPKETTARLKAAGASFYVWPGDSLADGEGPGADEDMVRLVTSYATRLAEVAAFIDVLQRLRV</sequence>
<proteinExistence type="inferred from homology"/>
<dbReference type="InterPro" id="IPR015422">
    <property type="entry name" value="PyrdxlP-dep_Trfase_small"/>
</dbReference>
<evidence type="ECO:0000256" key="5">
    <source>
        <dbReference type="PIRNR" id="PIRNR038940"/>
    </source>
</evidence>
<dbReference type="OrthoDB" id="9774495at2"/>
<dbReference type="SUPFAM" id="SSF53383">
    <property type="entry name" value="PLP-dependent transferases"/>
    <property type="match status" value="1"/>
</dbReference>
<dbReference type="InterPro" id="IPR026273">
    <property type="entry name" value="Low_specificity_L-TA_bact"/>
</dbReference>
<comment type="function">
    <text evidence="5">Catalyzes the cleavage of L-allo-threonine and L-threonine to glycine and acetaldehyde.</text>
</comment>
<name>A0A1E3H3U0_9HYPH</name>
<dbReference type="Pfam" id="PF01212">
    <property type="entry name" value="Beta_elim_lyase"/>
    <property type="match status" value="1"/>
</dbReference>
<dbReference type="EC" id="4.1.2.48" evidence="5"/>
<evidence type="ECO:0000256" key="2">
    <source>
        <dbReference type="ARBA" id="ARBA00006966"/>
    </source>
</evidence>
<dbReference type="Gene3D" id="3.40.640.10">
    <property type="entry name" value="Type I PLP-dependent aspartate aminotransferase-like (Major domain)"/>
    <property type="match status" value="1"/>
</dbReference>
<evidence type="ECO:0000256" key="3">
    <source>
        <dbReference type="ARBA" id="ARBA00011881"/>
    </source>
</evidence>
<evidence type="ECO:0000313" key="7">
    <source>
        <dbReference type="EMBL" id="ODN70989.1"/>
    </source>
</evidence>
<accession>A0A1E3H3U0</accession>
<evidence type="ECO:0000259" key="6">
    <source>
        <dbReference type="Pfam" id="PF01212"/>
    </source>
</evidence>
<comment type="caution">
    <text evidence="7">The sequence shown here is derived from an EMBL/GenBank/DDBJ whole genome shotgun (WGS) entry which is preliminary data.</text>
</comment>
<keyword evidence="4 5" id="KW-0663">Pyridoxal phosphate</keyword>
<dbReference type="InterPro" id="IPR015421">
    <property type="entry name" value="PyrdxlP-dep_Trfase_major"/>
</dbReference>
<comment type="catalytic activity">
    <reaction evidence="5">
        <text>L-threonine = acetaldehyde + glycine</text>
        <dbReference type="Rhea" id="RHEA:19625"/>
        <dbReference type="ChEBI" id="CHEBI:15343"/>
        <dbReference type="ChEBI" id="CHEBI:57305"/>
        <dbReference type="ChEBI" id="CHEBI:57926"/>
        <dbReference type="EC" id="4.1.2.48"/>
    </reaction>
</comment>
<comment type="subunit">
    <text evidence="3">Homotetramer.</text>
</comment>
<dbReference type="EMBL" id="MCRJ01000033">
    <property type="protein sequence ID" value="ODN70989.1"/>
    <property type="molecule type" value="Genomic_DNA"/>
</dbReference>
<evidence type="ECO:0000313" key="8">
    <source>
        <dbReference type="Proteomes" id="UP000094622"/>
    </source>
</evidence>
<dbReference type="GO" id="GO:0008732">
    <property type="term" value="F:L-allo-threonine aldolase activity"/>
    <property type="evidence" value="ECO:0007669"/>
    <property type="project" value="RHEA"/>
</dbReference>
<comment type="similarity">
    <text evidence="2 5">Belongs to the threonine aldolase family.</text>
</comment>
<comment type="catalytic activity">
    <reaction evidence="5">
        <text>L-allo-threonine = acetaldehyde + glycine</text>
        <dbReference type="Rhea" id="RHEA:26209"/>
        <dbReference type="ChEBI" id="CHEBI:15343"/>
        <dbReference type="ChEBI" id="CHEBI:57305"/>
        <dbReference type="ChEBI" id="CHEBI:58585"/>
        <dbReference type="EC" id="4.1.2.48"/>
    </reaction>
</comment>
<dbReference type="Proteomes" id="UP000094622">
    <property type="component" value="Unassembled WGS sequence"/>
</dbReference>
<dbReference type="PIRSF" id="PIRSF038940">
    <property type="entry name" value="Low_specificity_LTA"/>
    <property type="match status" value="1"/>
</dbReference>
<gene>
    <name evidence="7" type="primary">ltaE</name>
    <name evidence="7" type="ORF">A6302_01690</name>
</gene>
<dbReference type="InterPro" id="IPR001597">
    <property type="entry name" value="ArAA_b-elim_lyase/Thr_aldolase"/>
</dbReference>
<dbReference type="PANTHER" id="PTHR48097:SF5">
    <property type="entry name" value="LOW SPECIFICITY L-THREONINE ALDOLASE"/>
    <property type="match status" value="1"/>
</dbReference>
<keyword evidence="8" id="KW-1185">Reference proteome</keyword>
<dbReference type="InterPro" id="IPR015424">
    <property type="entry name" value="PyrdxlP-dep_Trfase"/>
</dbReference>
<evidence type="ECO:0000256" key="4">
    <source>
        <dbReference type="ARBA" id="ARBA00022898"/>
    </source>
</evidence>
<dbReference type="Gene3D" id="3.90.1150.10">
    <property type="entry name" value="Aspartate Aminotransferase, domain 1"/>
    <property type="match status" value="1"/>
</dbReference>
<keyword evidence="5 7" id="KW-0456">Lyase</keyword>
<comment type="cofactor">
    <cofactor evidence="1 5">
        <name>pyridoxal 5'-phosphate</name>
        <dbReference type="ChEBI" id="CHEBI:597326"/>
    </cofactor>
</comment>
<dbReference type="PANTHER" id="PTHR48097">
    <property type="entry name" value="L-THREONINE ALDOLASE-RELATED"/>
    <property type="match status" value="1"/>
</dbReference>
<dbReference type="PATRIC" id="fig|1439726.3.peg.1786"/>
<dbReference type="GO" id="GO:0006567">
    <property type="term" value="P:L-threonine catabolic process"/>
    <property type="evidence" value="ECO:0007669"/>
    <property type="project" value="UniProtKB-UniRule"/>
</dbReference>
<protein>
    <recommendedName>
        <fullName evidence="5">L-threonine aldolase</fullName>
        <ecNumber evidence="5">4.1.2.48</ecNumber>
    </recommendedName>
</protein>
<feature type="domain" description="Aromatic amino acid beta-eliminating lyase/threonine aldolase" evidence="6">
    <location>
        <begin position="3"/>
        <end position="290"/>
    </location>
</feature>
<reference evidence="7 8" key="1">
    <citation type="submission" date="2016-07" db="EMBL/GenBank/DDBJ databases">
        <title>Draft Genome Sequence of Methylobrevis pamukkalensis PK2.</title>
        <authorList>
            <person name="Vasilenko O.V."/>
            <person name="Doronina N.V."/>
            <person name="Shmareva M.N."/>
            <person name="Tarlachkov S.V."/>
            <person name="Mustakhimov I."/>
            <person name="Trotsenko Y.A."/>
        </authorList>
    </citation>
    <scope>NUCLEOTIDE SEQUENCE [LARGE SCALE GENOMIC DNA]</scope>
    <source>
        <strain evidence="7 8">PK2</strain>
    </source>
</reference>
<dbReference type="AlphaFoldDB" id="A0A1E3H3U0"/>
<evidence type="ECO:0000256" key="1">
    <source>
        <dbReference type="ARBA" id="ARBA00001933"/>
    </source>
</evidence>